<dbReference type="OMA" id="DIRANHW"/>
<dbReference type="Pfam" id="PF01464">
    <property type="entry name" value="SLT"/>
    <property type="match status" value="1"/>
</dbReference>
<accession>A0A7W4NGF8</accession>
<dbReference type="Gene3D" id="1.25.20.10">
    <property type="entry name" value="Bacterial muramidases"/>
    <property type="match status" value="1"/>
</dbReference>
<dbReference type="RefSeq" id="WP_012225602.1">
    <property type="nucleotide sequence ID" value="NZ_JABEQG010000028.1"/>
</dbReference>
<dbReference type="PANTHER" id="PTHR37423:SF2">
    <property type="entry name" value="MEMBRANE-BOUND LYTIC MUREIN TRANSGLYCOSYLASE C"/>
    <property type="match status" value="1"/>
</dbReference>
<evidence type="ECO:0000256" key="5">
    <source>
        <dbReference type="SAM" id="SignalP"/>
    </source>
</evidence>
<dbReference type="GO" id="GO:0000270">
    <property type="term" value="P:peptidoglycan metabolic process"/>
    <property type="evidence" value="ECO:0007669"/>
    <property type="project" value="InterPro"/>
</dbReference>
<evidence type="ECO:0000313" key="7">
    <source>
        <dbReference type="EMBL" id="MBB2157301.1"/>
    </source>
</evidence>
<dbReference type="CDD" id="cd13401">
    <property type="entry name" value="Slt70-like"/>
    <property type="match status" value="1"/>
</dbReference>
<evidence type="ECO:0000256" key="3">
    <source>
        <dbReference type="ARBA" id="ARBA00022729"/>
    </source>
</evidence>
<dbReference type="Proteomes" id="UP000550787">
    <property type="component" value="Unassembled WGS sequence"/>
</dbReference>
<feature type="region of interest" description="Disordered" evidence="4">
    <location>
        <begin position="27"/>
        <end position="48"/>
    </location>
</feature>
<dbReference type="InterPro" id="IPR008939">
    <property type="entry name" value="Lytic_TGlycosylase_superhlx_U"/>
</dbReference>
<dbReference type="Gene3D" id="1.10.530.10">
    <property type="match status" value="1"/>
</dbReference>
<dbReference type="GO" id="GO:0042597">
    <property type="term" value="C:periplasmic space"/>
    <property type="evidence" value="ECO:0007669"/>
    <property type="project" value="InterPro"/>
</dbReference>
<feature type="chain" id="PRO_5030629120" evidence="5">
    <location>
        <begin position="26"/>
        <end position="673"/>
    </location>
</feature>
<gene>
    <name evidence="7" type="ORF">HLH33_13430</name>
</gene>
<proteinExistence type="inferred from homology"/>
<dbReference type="InterPro" id="IPR023346">
    <property type="entry name" value="Lysozyme-like_dom_sf"/>
</dbReference>
<dbReference type="InterPro" id="IPR000189">
    <property type="entry name" value="Transglyc_AS"/>
</dbReference>
<name>A0A7W4NGF8_GLUDI</name>
<comment type="similarity">
    <text evidence="1">Belongs to the transglycosylase Slt family.</text>
</comment>
<sequence>MRRLLPFFPLPVLACLALLGGSARADSSGLPEPPRSVPSDAVVPPAVPDGTSDAVAARVDTYLRLLSPLGGDIDEYLSFLDQTPTWPRRAVMLGRLQRLMAVAAPGAPGMAQACATLTLTYAPALAACARQPVPAPDLPARARHAWTEGVDQMEDEAAFLAAFAPVLTPADQWHRFMRQELTGHLDAAQRQVARVDIGRQALARARLSLRMGWSDTPALLALVPPALSDDPVLVLDRIRWLRRSGQADLAAALWAQSGPAAEQRVADPAFAAAIKAAFWAERDALAHDMMLAGRDKEALALATASDDMAPTDRNAARFLSGWILLQHDHDPHAALARFRPLCDASSLLTRSRGLYWTGRALSDLGDRDGARTAWGQAAALPGTFYGQMAASRLAGDTASPLLFPERSGDLVRSRLGAIPGPVWTPDDKARFDASDLVQAARLLAARHDLGHARDFLLLQDTRTGGTAGHVLAATLALQLGLPDVAVSIARRAGREGTALLPLGWPVPFSPALSSVPGEGLPPGFLMAVIRQESGFDPGIVSPAGAYGLMQLMPAAARDVSRQARLATGPLTGARLTDPDLNIRIGSAYLVRLMQKFGGAVPYVLAAYNAGPHRADEWLALLGDPARGTPTADAMLDWIESIPFAETRSYIQRVEENMAIYQALAASAQAEAAP</sequence>
<evidence type="ECO:0000256" key="2">
    <source>
        <dbReference type="ARBA" id="ARBA00009387"/>
    </source>
</evidence>
<dbReference type="PROSITE" id="PS00922">
    <property type="entry name" value="TRANSGLYCOSYLASE"/>
    <property type="match status" value="1"/>
</dbReference>
<keyword evidence="3 5" id="KW-0732">Signal</keyword>
<comment type="similarity">
    <text evidence="2">Belongs to the virb1 family.</text>
</comment>
<evidence type="ECO:0000259" key="6">
    <source>
        <dbReference type="Pfam" id="PF01464"/>
    </source>
</evidence>
<protein>
    <submittedName>
        <fullName evidence="7">Lytic transglycosylase domain-containing protein</fullName>
    </submittedName>
</protein>
<evidence type="ECO:0000256" key="4">
    <source>
        <dbReference type="SAM" id="MobiDB-lite"/>
    </source>
</evidence>
<organism evidence="7 8">
    <name type="scientific">Gluconacetobacter diazotrophicus</name>
    <name type="common">Acetobacter diazotrophicus</name>
    <dbReference type="NCBI Taxonomy" id="33996"/>
    <lineage>
        <taxon>Bacteria</taxon>
        <taxon>Pseudomonadati</taxon>
        <taxon>Pseudomonadota</taxon>
        <taxon>Alphaproteobacteria</taxon>
        <taxon>Acetobacterales</taxon>
        <taxon>Acetobacteraceae</taxon>
        <taxon>Gluconacetobacter</taxon>
    </lineage>
</organism>
<dbReference type="GO" id="GO:0008933">
    <property type="term" value="F:peptidoglycan lytic transglycosylase activity"/>
    <property type="evidence" value="ECO:0007669"/>
    <property type="project" value="InterPro"/>
</dbReference>
<dbReference type="SUPFAM" id="SSF53955">
    <property type="entry name" value="Lysozyme-like"/>
    <property type="match status" value="1"/>
</dbReference>
<feature type="domain" description="Transglycosylase SLT" evidence="6">
    <location>
        <begin position="519"/>
        <end position="619"/>
    </location>
</feature>
<evidence type="ECO:0000313" key="8">
    <source>
        <dbReference type="Proteomes" id="UP000550787"/>
    </source>
</evidence>
<dbReference type="GO" id="GO:0004553">
    <property type="term" value="F:hydrolase activity, hydrolyzing O-glycosyl compounds"/>
    <property type="evidence" value="ECO:0007669"/>
    <property type="project" value="InterPro"/>
</dbReference>
<dbReference type="EMBL" id="JABEQG010000028">
    <property type="protein sequence ID" value="MBB2157301.1"/>
    <property type="molecule type" value="Genomic_DNA"/>
</dbReference>
<feature type="signal peptide" evidence="5">
    <location>
        <begin position="1"/>
        <end position="25"/>
    </location>
</feature>
<comment type="caution">
    <text evidence="7">The sequence shown here is derived from an EMBL/GenBank/DDBJ whole genome shotgun (WGS) entry which is preliminary data.</text>
</comment>
<dbReference type="SUPFAM" id="SSF48435">
    <property type="entry name" value="Bacterial muramidases"/>
    <property type="match status" value="1"/>
</dbReference>
<dbReference type="AlphaFoldDB" id="A0A7W4NGF8"/>
<dbReference type="GO" id="GO:0016020">
    <property type="term" value="C:membrane"/>
    <property type="evidence" value="ECO:0007669"/>
    <property type="project" value="InterPro"/>
</dbReference>
<dbReference type="PANTHER" id="PTHR37423">
    <property type="entry name" value="SOLUBLE LYTIC MUREIN TRANSGLYCOSYLASE-RELATED"/>
    <property type="match status" value="1"/>
</dbReference>
<reference evidence="7 8" key="1">
    <citation type="submission" date="2020-04" db="EMBL/GenBank/DDBJ databases">
        <title>Description of novel Gluconacetobacter.</title>
        <authorList>
            <person name="Sombolestani A."/>
        </authorList>
    </citation>
    <scope>NUCLEOTIDE SEQUENCE [LARGE SCALE GENOMIC DNA]</scope>
    <source>
        <strain evidence="7 8">LMG 7603</strain>
    </source>
</reference>
<evidence type="ECO:0000256" key="1">
    <source>
        <dbReference type="ARBA" id="ARBA00007734"/>
    </source>
</evidence>
<dbReference type="InterPro" id="IPR008258">
    <property type="entry name" value="Transglycosylase_SLT_dom_1"/>
</dbReference>